<reference evidence="3" key="1">
    <citation type="journal article" date="2023" name="Mol. Phylogenet. Evol.">
        <title>Genome-scale phylogeny and comparative genomics of the fungal order Sordariales.</title>
        <authorList>
            <person name="Hensen N."/>
            <person name="Bonometti L."/>
            <person name="Westerberg I."/>
            <person name="Brannstrom I.O."/>
            <person name="Guillou S."/>
            <person name="Cros-Aarteil S."/>
            <person name="Calhoun S."/>
            <person name="Haridas S."/>
            <person name="Kuo A."/>
            <person name="Mondo S."/>
            <person name="Pangilinan J."/>
            <person name="Riley R."/>
            <person name="LaButti K."/>
            <person name="Andreopoulos B."/>
            <person name="Lipzen A."/>
            <person name="Chen C."/>
            <person name="Yan M."/>
            <person name="Daum C."/>
            <person name="Ng V."/>
            <person name="Clum A."/>
            <person name="Steindorff A."/>
            <person name="Ohm R.A."/>
            <person name="Martin F."/>
            <person name="Silar P."/>
            <person name="Natvig D.O."/>
            <person name="Lalanne C."/>
            <person name="Gautier V."/>
            <person name="Ament-Velasquez S.L."/>
            <person name="Kruys A."/>
            <person name="Hutchinson M.I."/>
            <person name="Powell A.J."/>
            <person name="Barry K."/>
            <person name="Miller A.N."/>
            <person name="Grigoriev I.V."/>
            <person name="Debuchy R."/>
            <person name="Gladieux P."/>
            <person name="Hiltunen Thoren M."/>
            <person name="Johannesson H."/>
        </authorList>
    </citation>
    <scope>NUCLEOTIDE SEQUENCE</scope>
    <source>
        <strain evidence="3">CBS 123565</strain>
    </source>
</reference>
<feature type="compositionally biased region" description="Polar residues" evidence="1">
    <location>
        <begin position="74"/>
        <end position="88"/>
    </location>
</feature>
<sequence>MSQNGGDAFKASPPGRPRHQITRSISEISSPMRAHRRYSHRAIKQAHRDTHSPAAQSAISSSQGRRSFELSRSEGATPNITPNASRRTSILHTSAAEVMPVAKAPEDNAPVEESAKVQQMAEARECGLQRSLAELEIFANSATKQLDDTYYSVLTKLSTLQSTIPALEELAQLSSELNGNFSIDAEELVTDIGSQLDAFGHFEDQQKRIESLQSRIHAGRGLIRGLSERVDAVSGQIESWERADREWQEKTRKRLKAGWVVTSVVIFLVLALFVGAQYVPEGLEGSTARRASDGLNTLRGAAAAKADALWNSRDAERPETSNSPANTMTTESPSVAAEFIRAFDEL</sequence>
<comment type="caution">
    <text evidence="3">The sequence shown here is derived from an EMBL/GenBank/DDBJ whole genome shotgun (WGS) entry which is preliminary data.</text>
</comment>
<evidence type="ECO:0000313" key="4">
    <source>
        <dbReference type="Proteomes" id="UP001304895"/>
    </source>
</evidence>
<feature type="compositionally biased region" description="Basic residues" evidence="1">
    <location>
        <begin position="33"/>
        <end position="45"/>
    </location>
</feature>
<reference evidence="3" key="2">
    <citation type="submission" date="2023-05" db="EMBL/GenBank/DDBJ databases">
        <authorList>
            <consortium name="Lawrence Berkeley National Laboratory"/>
            <person name="Steindorff A."/>
            <person name="Hensen N."/>
            <person name="Bonometti L."/>
            <person name="Westerberg I."/>
            <person name="Brannstrom I.O."/>
            <person name="Guillou S."/>
            <person name="Cros-Aarteil S."/>
            <person name="Calhoun S."/>
            <person name="Haridas S."/>
            <person name="Kuo A."/>
            <person name="Mondo S."/>
            <person name="Pangilinan J."/>
            <person name="Riley R."/>
            <person name="Labutti K."/>
            <person name="Andreopoulos B."/>
            <person name="Lipzen A."/>
            <person name="Chen C."/>
            <person name="Yanf M."/>
            <person name="Daum C."/>
            <person name="Ng V."/>
            <person name="Clum A."/>
            <person name="Ohm R."/>
            <person name="Martin F."/>
            <person name="Silar P."/>
            <person name="Natvig D."/>
            <person name="Lalanne C."/>
            <person name="Gautier V."/>
            <person name="Ament-Velasquez S.L."/>
            <person name="Kruys A."/>
            <person name="Hutchinson M.I."/>
            <person name="Powell A.J."/>
            <person name="Barry K."/>
            <person name="Miller A.N."/>
            <person name="Grigoriev I.V."/>
            <person name="Debuchy R."/>
            <person name="Gladieux P."/>
            <person name="Thoren M.H."/>
            <person name="Johannesson H."/>
        </authorList>
    </citation>
    <scope>NUCLEOTIDE SEQUENCE</scope>
    <source>
        <strain evidence="3">CBS 123565</strain>
    </source>
</reference>
<name>A0AAN6ZFJ6_9PEZI</name>
<feature type="compositionally biased region" description="Low complexity" evidence="1">
    <location>
        <begin position="52"/>
        <end position="65"/>
    </location>
</feature>
<dbReference type="Proteomes" id="UP001304895">
    <property type="component" value="Unassembled WGS sequence"/>
</dbReference>
<keyword evidence="4" id="KW-1185">Reference proteome</keyword>
<feature type="transmembrane region" description="Helical" evidence="2">
    <location>
        <begin position="257"/>
        <end position="279"/>
    </location>
</feature>
<evidence type="ECO:0000256" key="1">
    <source>
        <dbReference type="SAM" id="MobiDB-lite"/>
    </source>
</evidence>
<protein>
    <submittedName>
        <fullName evidence="3">Uncharacterized protein</fullName>
    </submittedName>
</protein>
<feature type="region of interest" description="Disordered" evidence="1">
    <location>
        <begin position="309"/>
        <end position="334"/>
    </location>
</feature>
<feature type="compositionally biased region" description="Polar residues" evidence="1">
    <location>
        <begin position="320"/>
        <end position="333"/>
    </location>
</feature>
<keyword evidence="2" id="KW-1133">Transmembrane helix</keyword>
<accession>A0AAN6ZFJ6</accession>
<dbReference type="EMBL" id="MU853403">
    <property type="protein sequence ID" value="KAK4136507.1"/>
    <property type="molecule type" value="Genomic_DNA"/>
</dbReference>
<dbReference type="AlphaFoldDB" id="A0AAN6ZFJ6"/>
<evidence type="ECO:0000256" key="2">
    <source>
        <dbReference type="SAM" id="Phobius"/>
    </source>
</evidence>
<keyword evidence="2" id="KW-0472">Membrane</keyword>
<feature type="region of interest" description="Disordered" evidence="1">
    <location>
        <begin position="1"/>
        <end position="88"/>
    </location>
</feature>
<proteinExistence type="predicted"/>
<keyword evidence="2" id="KW-0812">Transmembrane</keyword>
<gene>
    <name evidence="3" type="ORF">BT67DRAFT_416608</name>
</gene>
<evidence type="ECO:0000313" key="3">
    <source>
        <dbReference type="EMBL" id="KAK4136507.1"/>
    </source>
</evidence>
<organism evidence="3 4">
    <name type="scientific">Trichocladium antarcticum</name>
    <dbReference type="NCBI Taxonomy" id="1450529"/>
    <lineage>
        <taxon>Eukaryota</taxon>
        <taxon>Fungi</taxon>
        <taxon>Dikarya</taxon>
        <taxon>Ascomycota</taxon>
        <taxon>Pezizomycotina</taxon>
        <taxon>Sordariomycetes</taxon>
        <taxon>Sordariomycetidae</taxon>
        <taxon>Sordariales</taxon>
        <taxon>Chaetomiaceae</taxon>
        <taxon>Trichocladium</taxon>
    </lineage>
</organism>